<reference evidence="1" key="1">
    <citation type="journal article" date="2006" name="J. Virol. Methods">
        <title>Large-scale amplification, cloning and sequencing of near full-length HIV-1 subtype C genomes.</title>
        <authorList>
            <person name="Rousseau C.M."/>
            <person name="Birditt B.A."/>
            <person name="McKay A.R."/>
            <person name="Stoddard J.N."/>
            <person name="Lee T.C."/>
            <person name="McLaughlin S."/>
            <person name="Moore S.W."/>
            <person name="Shindo N."/>
            <person name="Learn G.H."/>
            <person name="Korber B.T."/>
            <person name="Brander C."/>
            <person name="Goulder P.J."/>
            <person name="Kiepiela P."/>
            <person name="Walker B.D."/>
            <person name="Mullins J.I."/>
        </authorList>
    </citation>
    <scope>NUCLEOTIDE SEQUENCE</scope>
    <source>
        <strain evidence="1">03ZASK008B2</strain>
    </source>
</reference>
<name>Q3S5H5_HV1</name>
<sequence>MKSKWSKSSIVR</sequence>
<organismHost>
    <name type="scientific">Homo sapiens</name>
    <name type="common">Human</name>
    <dbReference type="NCBI Taxonomy" id="9606"/>
</organismHost>
<accession>Q3S5H5</accession>
<evidence type="ECO:0000313" key="1">
    <source>
        <dbReference type="EMBL" id="AAZ91914.1"/>
    </source>
</evidence>
<dbReference type="EMBL" id="DQ164123">
    <property type="protein sequence ID" value="AAZ91914.1"/>
    <property type="molecule type" value="Genomic_DNA"/>
</dbReference>
<protein>
    <submittedName>
        <fullName evidence="1">Truncated nef protein</fullName>
    </submittedName>
</protein>
<proteinExistence type="predicted"/>
<gene>
    <name evidence="1" type="primary">nef</name>
</gene>
<organism evidence="1">
    <name type="scientific">Human immunodeficiency virus type 1</name>
    <name type="common">HIV-1</name>
    <dbReference type="NCBI Taxonomy" id="11676"/>
    <lineage>
        <taxon>Viruses</taxon>
        <taxon>Riboviria</taxon>
        <taxon>Pararnavirae</taxon>
        <taxon>Artverviricota</taxon>
        <taxon>Revtraviricetes</taxon>
        <taxon>Ortervirales</taxon>
        <taxon>Retroviridae</taxon>
        <taxon>Orthoretrovirinae</taxon>
        <taxon>Lentivirus</taxon>
        <taxon>Lentivirus humimdef1</taxon>
    </lineage>
</organism>